<feature type="region of interest" description="Disordered" evidence="1">
    <location>
        <begin position="1"/>
        <end position="88"/>
    </location>
</feature>
<evidence type="ECO:0000313" key="3">
    <source>
        <dbReference type="Proteomes" id="UP001354649"/>
    </source>
</evidence>
<feature type="compositionally biased region" description="Pro residues" evidence="1">
    <location>
        <begin position="75"/>
        <end position="88"/>
    </location>
</feature>
<dbReference type="EMBL" id="JAZBJQ010000011">
    <property type="protein sequence ID" value="MEE4585106.1"/>
    <property type="molecule type" value="Genomic_DNA"/>
</dbReference>
<protein>
    <submittedName>
        <fullName evidence="2">Uncharacterized protein</fullName>
    </submittedName>
</protein>
<gene>
    <name evidence="2" type="ORF">V2K49_18415</name>
</gene>
<sequence length="88" mass="9553">MADQHDPSEPQAQDEPPRPGQPRQPEPLERDPWAPPAQRVAMGKGPMDKAADEQGMPAPRPPVAEQPTLTSYPAMPGPPPWCRPPPPP</sequence>
<dbReference type="AlphaFoldDB" id="A0ABD5JA64"/>
<reference evidence="2 3" key="1">
    <citation type="submission" date="2023-11" db="EMBL/GenBank/DDBJ databases">
        <title>30 novel species of actinomycetes from the DSMZ collection.</title>
        <authorList>
            <person name="Nouioui I."/>
        </authorList>
    </citation>
    <scope>NUCLEOTIDE SEQUENCE [LARGE SCALE GENOMIC DNA]</scope>
    <source>
        <strain evidence="2 3">DSM 41602</strain>
    </source>
</reference>
<accession>A0ABD5JA64</accession>
<comment type="caution">
    <text evidence="2">The sequence shown here is derived from an EMBL/GenBank/DDBJ whole genome shotgun (WGS) entry which is preliminary data.</text>
</comment>
<feature type="non-terminal residue" evidence="2">
    <location>
        <position position="88"/>
    </location>
</feature>
<proteinExistence type="predicted"/>
<name>A0ABD5JA64_9ACTN</name>
<organism evidence="2 3">
    <name type="scientific">Streptomyces antimycoticus</name>
    <dbReference type="NCBI Taxonomy" id="68175"/>
    <lineage>
        <taxon>Bacteria</taxon>
        <taxon>Bacillati</taxon>
        <taxon>Actinomycetota</taxon>
        <taxon>Actinomycetes</taxon>
        <taxon>Kitasatosporales</taxon>
        <taxon>Streptomycetaceae</taxon>
        <taxon>Streptomyces</taxon>
        <taxon>Streptomyces violaceusniger group</taxon>
    </lineage>
</organism>
<dbReference type="Proteomes" id="UP001354649">
    <property type="component" value="Unassembled WGS sequence"/>
</dbReference>
<evidence type="ECO:0000256" key="1">
    <source>
        <dbReference type="SAM" id="MobiDB-lite"/>
    </source>
</evidence>
<evidence type="ECO:0000313" key="2">
    <source>
        <dbReference type="EMBL" id="MEE4585106.1"/>
    </source>
</evidence>